<dbReference type="SUPFAM" id="SSF54695">
    <property type="entry name" value="POZ domain"/>
    <property type="match status" value="1"/>
</dbReference>
<dbReference type="PANTHER" id="PTHR47843:SF5">
    <property type="entry name" value="BTB_POZ DOMAIN PROTEIN"/>
    <property type="match status" value="1"/>
</dbReference>
<dbReference type="PROSITE" id="PS50097">
    <property type="entry name" value="BTB"/>
    <property type="match status" value="1"/>
</dbReference>
<name>A0ABR1VS14_9PEZI</name>
<evidence type="ECO:0000313" key="3">
    <source>
        <dbReference type="Proteomes" id="UP001480595"/>
    </source>
</evidence>
<dbReference type="Gene3D" id="3.30.710.10">
    <property type="entry name" value="Potassium Channel Kv1.1, Chain A"/>
    <property type="match status" value="1"/>
</dbReference>
<dbReference type="RefSeq" id="XP_066718511.1">
    <property type="nucleotide sequence ID" value="XM_066856344.1"/>
</dbReference>
<feature type="domain" description="BTB" evidence="1">
    <location>
        <begin position="2"/>
        <end position="68"/>
    </location>
</feature>
<sequence length="226" mass="25437">MSDVKVSCGGRTWNLDKIILCRSPFFEKAFMGGFKEAHERHITLEEPLPQEAHDIIFHIYTGKTPTDLEKDLSVGALTRMFELGDFFDLDGLRQYAVEGLQNTLSRLALPINELMMEGGCTSKVSPELVNVFSEIAKFGYGTDSETYTPTRDSVLTFFAITGMKALKLEQFAELVSKIPGMADQLLKALVGVDNSPISKFFLHDLPTNCYECHEPLHTFQCLEWEL</sequence>
<dbReference type="PANTHER" id="PTHR47843">
    <property type="entry name" value="BTB DOMAIN-CONTAINING PROTEIN-RELATED"/>
    <property type="match status" value="1"/>
</dbReference>
<dbReference type="InterPro" id="IPR011333">
    <property type="entry name" value="SKP1/BTB/POZ_sf"/>
</dbReference>
<evidence type="ECO:0000313" key="2">
    <source>
        <dbReference type="EMBL" id="KAK8074036.1"/>
    </source>
</evidence>
<comment type="caution">
    <text evidence="2">The sequence shown here is derived from an EMBL/GenBank/DDBJ whole genome shotgun (WGS) entry which is preliminary data.</text>
</comment>
<evidence type="ECO:0000259" key="1">
    <source>
        <dbReference type="PROSITE" id="PS50097"/>
    </source>
</evidence>
<accession>A0ABR1VS14</accession>
<gene>
    <name evidence="2" type="ORF">PG994_004935</name>
</gene>
<protein>
    <submittedName>
        <fullName evidence="2">BTB/POZ domain protein</fullName>
    </submittedName>
</protein>
<dbReference type="InterPro" id="IPR000210">
    <property type="entry name" value="BTB/POZ_dom"/>
</dbReference>
<dbReference type="SMART" id="SM00225">
    <property type="entry name" value="BTB"/>
    <property type="match status" value="1"/>
</dbReference>
<organism evidence="2 3">
    <name type="scientific">Apiospora phragmitis</name>
    <dbReference type="NCBI Taxonomy" id="2905665"/>
    <lineage>
        <taxon>Eukaryota</taxon>
        <taxon>Fungi</taxon>
        <taxon>Dikarya</taxon>
        <taxon>Ascomycota</taxon>
        <taxon>Pezizomycotina</taxon>
        <taxon>Sordariomycetes</taxon>
        <taxon>Xylariomycetidae</taxon>
        <taxon>Amphisphaeriales</taxon>
        <taxon>Apiosporaceae</taxon>
        <taxon>Apiospora</taxon>
    </lineage>
</organism>
<proteinExistence type="predicted"/>
<dbReference type="GeneID" id="92089407"/>
<dbReference type="Pfam" id="PF00651">
    <property type="entry name" value="BTB"/>
    <property type="match status" value="1"/>
</dbReference>
<reference evidence="2 3" key="1">
    <citation type="submission" date="2023-01" db="EMBL/GenBank/DDBJ databases">
        <title>Analysis of 21 Apiospora genomes using comparative genomics revels a genus with tremendous synthesis potential of carbohydrate active enzymes and secondary metabolites.</title>
        <authorList>
            <person name="Sorensen T."/>
        </authorList>
    </citation>
    <scope>NUCLEOTIDE SEQUENCE [LARGE SCALE GENOMIC DNA]</scope>
    <source>
        <strain evidence="2 3">CBS 135458</strain>
    </source>
</reference>
<keyword evidence="3" id="KW-1185">Reference proteome</keyword>
<dbReference type="Proteomes" id="UP001480595">
    <property type="component" value="Unassembled WGS sequence"/>
</dbReference>
<dbReference type="EMBL" id="JAQQWL010000005">
    <property type="protein sequence ID" value="KAK8074036.1"/>
    <property type="molecule type" value="Genomic_DNA"/>
</dbReference>